<dbReference type="OrthoDB" id="9800596at2"/>
<evidence type="ECO:0000313" key="5">
    <source>
        <dbReference type="EMBL" id="QEX18519.1"/>
    </source>
</evidence>
<accession>A0A5J6MMC7</accession>
<dbReference type="PANTHER" id="PTHR12829">
    <property type="entry name" value="N6-ADENOSINE-METHYLTRANSFERASE"/>
    <property type="match status" value="1"/>
</dbReference>
<reference evidence="5 6" key="1">
    <citation type="submission" date="2019-08" db="EMBL/GenBank/DDBJ databases">
        <title>Hyperibacter terrae gen. nov., sp. nov. and Hyperibacter viscosus sp. nov., two new members in the family Rhodospirillaceae isolated from the rhizosphere of Hypericum perforatum.</title>
        <authorList>
            <person name="Noviana Z."/>
        </authorList>
    </citation>
    <scope>NUCLEOTIDE SEQUENCE [LARGE SCALE GENOMIC DNA]</scope>
    <source>
        <strain evidence="5 6">R5913</strain>
    </source>
</reference>
<evidence type="ECO:0000256" key="3">
    <source>
        <dbReference type="ARBA" id="ARBA00022691"/>
    </source>
</evidence>
<dbReference type="GO" id="GO:0032259">
    <property type="term" value="P:methylation"/>
    <property type="evidence" value="ECO:0007669"/>
    <property type="project" value="UniProtKB-KW"/>
</dbReference>
<dbReference type="GO" id="GO:0008168">
    <property type="term" value="F:methyltransferase activity"/>
    <property type="evidence" value="ECO:0007669"/>
    <property type="project" value="UniProtKB-KW"/>
</dbReference>
<dbReference type="Proteomes" id="UP000326202">
    <property type="component" value="Chromosome"/>
</dbReference>
<name>A0A5J6MMC7_9PROT</name>
<dbReference type="InterPro" id="IPR007757">
    <property type="entry name" value="MT-A70-like"/>
</dbReference>
<dbReference type="InterPro" id="IPR029063">
    <property type="entry name" value="SAM-dependent_MTases_sf"/>
</dbReference>
<evidence type="ECO:0000256" key="2">
    <source>
        <dbReference type="ARBA" id="ARBA00022679"/>
    </source>
</evidence>
<dbReference type="PANTHER" id="PTHR12829:SF7">
    <property type="entry name" value="N6-ADENOSINE-METHYLTRANSFERASE CATALYTIC SUBUNIT"/>
    <property type="match status" value="1"/>
</dbReference>
<evidence type="ECO:0000256" key="1">
    <source>
        <dbReference type="ARBA" id="ARBA00022603"/>
    </source>
</evidence>
<keyword evidence="2 5" id="KW-0808">Transferase</keyword>
<dbReference type="SUPFAM" id="SSF53335">
    <property type="entry name" value="S-adenosyl-L-methionine-dependent methyltransferases"/>
    <property type="match status" value="1"/>
</dbReference>
<evidence type="ECO:0000313" key="6">
    <source>
        <dbReference type="Proteomes" id="UP000326202"/>
    </source>
</evidence>
<keyword evidence="3" id="KW-0949">S-adenosyl-L-methionine</keyword>
<dbReference type="KEGG" id="htq:FRZ44_38260"/>
<keyword evidence="1 5" id="KW-0489">Methyltransferase</keyword>
<dbReference type="AlphaFoldDB" id="A0A5J6MMC7"/>
<keyword evidence="6" id="KW-1185">Reference proteome</keyword>
<dbReference type="EMBL" id="CP042906">
    <property type="protein sequence ID" value="QEX18519.1"/>
    <property type="molecule type" value="Genomic_DNA"/>
</dbReference>
<proteinExistence type="inferred from homology"/>
<dbReference type="RefSeq" id="WP_151178670.1">
    <property type="nucleotide sequence ID" value="NZ_CP042906.1"/>
</dbReference>
<comment type="similarity">
    <text evidence="4">Belongs to the MT-A70-like family.</text>
</comment>
<gene>
    <name evidence="5" type="ORF">FRZ44_38260</name>
</gene>
<evidence type="ECO:0000256" key="4">
    <source>
        <dbReference type="PROSITE-ProRule" id="PRU00489"/>
    </source>
</evidence>
<dbReference type="Pfam" id="PF05063">
    <property type="entry name" value="MT-A70"/>
    <property type="match status" value="1"/>
</dbReference>
<organism evidence="5 6">
    <name type="scientific">Hypericibacter terrae</name>
    <dbReference type="NCBI Taxonomy" id="2602015"/>
    <lineage>
        <taxon>Bacteria</taxon>
        <taxon>Pseudomonadati</taxon>
        <taxon>Pseudomonadota</taxon>
        <taxon>Alphaproteobacteria</taxon>
        <taxon>Rhodospirillales</taxon>
        <taxon>Dongiaceae</taxon>
        <taxon>Hypericibacter</taxon>
    </lineage>
</organism>
<sequence length="200" mass="22814">MTVDPFAGHARHRYRVILADPPWRFETRSHRGQGKGASQHYDTMATPEIMALPVTDLAADDCTLLMWGCWPHLPDALRVIEAWGFTYKTCGFVWVKQNRSAATLWADLDKLFMGLGYGTRGNSEFCLRASRGAPKVKPGSRDVEQLILAPLREHSRKPDEQYQRIERLYDGPYLEMFARARREGWDAWGNQVGKFGEQAA</sequence>
<dbReference type="REBASE" id="371373">
    <property type="entry name" value="M.Rba5913ORF38260P"/>
</dbReference>
<dbReference type="PROSITE" id="PS51143">
    <property type="entry name" value="MT_A70"/>
    <property type="match status" value="1"/>
</dbReference>
<protein>
    <submittedName>
        <fullName evidence="5">DNA methyltransferase</fullName>
    </submittedName>
</protein>